<keyword evidence="5" id="KW-1185">Reference proteome</keyword>
<dbReference type="InterPro" id="IPR000782">
    <property type="entry name" value="FAS1_domain"/>
</dbReference>
<dbReference type="SUPFAM" id="SSF82153">
    <property type="entry name" value="FAS1 domain"/>
    <property type="match status" value="1"/>
</dbReference>
<evidence type="ECO:0000259" key="3">
    <source>
        <dbReference type="PROSITE" id="PS50213"/>
    </source>
</evidence>
<dbReference type="STRING" id="2163413.A0A4P6XRB7"/>
<feature type="signal peptide" evidence="2">
    <location>
        <begin position="1"/>
        <end position="17"/>
    </location>
</feature>
<dbReference type="PANTHER" id="PTHR28156:SF1">
    <property type="entry name" value="FAS1 DOMAIN-CONTAINING PROTEIN YDR262W"/>
    <property type="match status" value="1"/>
</dbReference>
<feature type="chain" id="PRO_5020821118" evidence="2">
    <location>
        <begin position="18"/>
        <end position="230"/>
    </location>
</feature>
<gene>
    <name evidence="4" type="primary">MPUL0D03410</name>
    <name evidence="4" type="ORF">METSCH_D03410</name>
</gene>
<evidence type="ECO:0000256" key="2">
    <source>
        <dbReference type="SAM" id="SignalP"/>
    </source>
</evidence>
<dbReference type="InterPro" id="IPR040200">
    <property type="entry name" value="Mug57-like"/>
</dbReference>
<accession>A0A4P6XRB7</accession>
<proteinExistence type="predicted"/>
<evidence type="ECO:0000313" key="5">
    <source>
        <dbReference type="Proteomes" id="UP000292447"/>
    </source>
</evidence>
<dbReference type="EMBL" id="CP034459">
    <property type="protein sequence ID" value="QBM89275.1"/>
    <property type="molecule type" value="Genomic_DNA"/>
</dbReference>
<evidence type="ECO:0000313" key="4">
    <source>
        <dbReference type="EMBL" id="QBM89275.1"/>
    </source>
</evidence>
<dbReference type="InterPro" id="IPR036378">
    <property type="entry name" value="FAS1_dom_sf"/>
</dbReference>
<feature type="domain" description="FAS1" evidence="3">
    <location>
        <begin position="80"/>
        <end position="229"/>
    </location>
</feature>
<sequence length="230" mass="25348">MKIVNLAVLAFASCILAKNIIYLDDLVSAMNKDKREAKNIVSLDALKDEAANAVYDGSPEENAAAPGQKRDTQHVFQPTAPLLQSLLPLVRKISVFSGYLRSDTQIMSQLENSGAFLLILAPTDEAFSRFSAKTGRKPWEYPQEIKNDETDDAVVKNNLRYFVNAHVSAPIDRELSEQKPITLLDGKKIAVERLSGDDNYQVNVDGVTYPVVSIHQAENGVVFVVDSVLV</sequence>
<dbReference type="AlphaFoldDB" id="A0A4P6XRB7"/>
<organism evidence="4 5">
    <name type="scientific">Metschnikowia aff. pulcherrima</name>
    <dbReference type="NCBI Taxonomy" id="2163413"/>
    <lineage>
        <taxon>Eukaryota</taxon>
        <taxon>Fungi</taxon>
        <taxon>Dikarya</taxon>
        <taxon>Ascomycota</taxon>
        <taxon>Saccharomycotina</taxon>
        <taxon>Pichiomycetes</taxon>
        <taxon>Metschnikowiaceae</taxon>
        <taxon>Metschnikowia</taxon>
    </lineage>
</organism>
<name>A0A4P6XRB7_9ASCO</name>
<evidence type="ECO:0000256" key="1">
    <source>
        <dbReference type="ARBA" id="ARBA00022729"/>
    </source>
</evidence>
<dbReference type="PROSITE" id="PS50213">
    <property type="entry name" value="FAS1"/>
    <property type="match status" value="1"/>
</dbReference>
<dbReference type="Pfam" id="PF02469">
    <property type="entry name" value="Fasciclin"/>
    <property type="match status" value="1"/>
</dbReference>
<reference evidence="5" key="1">
    <citation type="submission" date="2019-03" db="EMBL/GenBank/DDBJ databases">
        <title>Snf2 controls pulcherriminic acid biosynthesis and connects pigmentation and antifungal activity of the yeast Metschnikowia pulcherrima.</title>
        <authorList>
            <person name="Gore-Lloyd D."/>
            <person name="Sumann I."/>
            <person name="Brachmann A.O."/>
            <person name="Schneeberger K."/>
            <person name="Ortiz-Merino R.A."/>
            <person name="Moreno-Beltran M."/>
            <person name="Schlaefli M."/>
            <person name="Kirner P."/>
            <person name="Santos Kron A."/>
            <person name="Wolfe K.H."/>
            <person name="Piel J."/>
            <person name="Ahrens C.H."/>
            <person name="Henk D."/>
            <person name="Freimoser F.M."/>
        </authorList>
    </citation>
    <scope>NUCLEOTIDE SEQUENCE [LARGE SCALE GENOMIC DNA]</scope>
    <source>
        <strain evidence="5">APC 1.2</strain>
    </source>
</reference>
<dbReference type="PANTHER" id="PTHR28156">
    <property type="entry name" value="FAS1 DOMAIN-CONTAINING PROTEIN YDR262W"/>
    <property type="match status" value="1"/>
</dbReference>
<dbReference type="Proteomes" id="UP000292447">
    <property type="component" value="Chromosome IV"/>
</dbReference>
<keyword evidence="1 2" id="KW-0732">Signal</keyword>
<protein>
    <submittedName>
        <fullName evidence="4">Uncaracterized surface protein containing fasciclin (FAS1) repeats</fullName>
    </submittedName>
</protein>
<dbReference type="Gene3D" id="2.30.180.10">
    <property type="entry name" value="FAS1 domain"/>
    <property type="match status" value="1"/>
</dbReference>